<sequence>MKSIRKRRNEYVLIFVISIGITVWLSMTSNLEFSFLVGVISILSFLLLVKQIRLLHDAMLIWDNLILSVPLDIFSELNHRLNIDSGETVISTFGVLIGCEIYKWGLEGIDGVRLLSAQFDLEKIYLTFGDEAQTMQVELIHGIHRKQAIEEAVQKLWHETGVKAKICDW</sequence>
<dbReference type="EMBL" id="FNDZ01000005">
    <property type="protein sequence ID" value="SDI90262.1"/>
    <property type="molecule type" value="Genomic_DNA"/>
</dbReference>
<reference evidence="2 3" key="1">
    <citation type="submission" date="2016-10" db="EMBL/GenBank/DDBJ databases">
        <authorList>
            <person name="de Groot N.N."/>
        </authorList>
    </citation>
    <scope>NUCLEOTIDE SEQUENCE [LARGE SCALE GENOMIC DNA]</scope>
    <source>
        <strain evidence="2 3">CGMCC 1.5058</strain>
    </source>
</reference>
<proteinExistence type="predicted"/>
<evidence type="ECO:0000313" key="2">
    <source>
        <dbReference type="EMBL" id="SDI90262.1"/>
    </source>
</evidence>
<dbReference type="Proteomes" id="UP000183255">
    <property type="component" value="Unassembled WGS sequence"/>
</dbReference>
<gene>
    <name evidence="2" type="ORF">SAMN05421804_10563</name>
</gene>
<evidence type="ECO:0000256" key="1">
    <source>
        <dbReference type="SAM" id="Phobius"/>
    </source>
</evidence>
<organism evidence="2 3">
    <name type="scientific">Proteiniclasticum ruminis</name>
    <dbReference type="NCBI Taxonomy" id="398199"/>
    <lineage>
        <taxon>Bacteria</taxon>
        <taxon>Bacillati</taxon>
        <taxon>Bacillota</taxon>
        <taxon>Clostridia</taxon>
        <taxon>Eubacteriales</taxon>
        <taxon>Clostridiaceae</taxon>
        <taxon>Proteiniclasticum</taxon>
    </lineage>
</organism>
<feature type="transmembrane region" description="Helical" evidence="1">
    <location>
        <begin position="12"/>
        <end position="27"/>
    </location>
</feature>
<evidence type="ECO:0000313" key="3">
    <source>
        <dbReference type="Proteomes" id="UP000183255"/>
    </source>
</evidence>
<dbReference type="AlphaFoldDB" id="A0A1G8PCU1"/>
<keyword evidence="1" id="KW-1133">Transmembrane helix</keyword>
<protein>
    <submittedName>
        <fullName evidence="2">Uncharacterized protein</fullName>
    </submittedName>
</protein>
<accession>A0A1G8PCU1</accession>
<keyword evidence="1" id="KW-0812">Transmembrane</keyword>
<keyword evidence="1" id="KW-0472">Membrane</keyword>
<name>A0A1G8PCU1_9CLOT</name>
<feature type="transmembrane region" description="Helical" evidence="1">
    <location>
        <begin position="33"/>
        <end position="49"/>
    </location>
</feature>